<evidence type="ECO:0000313" key="2">
    <source>
        <dbReference type="EMBL" id="KAL0306939.1"/>
    </source>
</evidence>
<protein>
    <recommendedName>
        <fullName evidence="1">Reverse transcriptase Ty1/copia-type domain-containing protein</fullName>
    </recommendedName>
</protein>
<dbReference type="InterPro" id="IPR013103">
    <property type="entry name" value="RVT_2"/>
</dbReference>
<dbReference type="Pfam" id="PF07727">
    <property type="entry name" value="RVT_2"/>
    <property type="match status" value="1"/>
</dbReference>
<sequence length="113" mass="12548">MGLKASPVILVVLKQIPSLFYGTKETFYAVYVDDVLIAGPSKAMITELKQDLDNLFTIKDLGVAKYFLGLEIARSSKWQVAGNQISDPWAYGRLAVVFGISKIRYFSILAEIV</sequence>
<name>A0AAW2KKU1_SESRA</name>
<dbReference type="SUPFAM" id="SSF56672">
    <property type="entry name" value="DNA/RNA polymerases"/>
    <property type="match status" value="1"/>
</dbReference>
<evidence type="ECO:0000259" key="1">
    <source>
        <dbReference type="Pfam" id="PF07727"/>
    </source>
</evidence>
<gene>
    <name evidence="2" type="ORF">Sradi_6111200</name>
</gene>
<reference evidence="2" key="2">
    <citation type="journal article" date="2024" name="Plant">
        <title>Genomic evolution and insights into agronomic trait innovations of Sesamum species.</title>
        <authorList>
            <person name="Miao H."/>
            <person name="Wang L."/>
            <person name="Qu L."/>
            <person name="Liu H."/>
            <person name="Sun Y."/>
            <person name="Le M."/>
            <person name="Wang Q."/>
            <person name="Wei S."/>
            <person name="Zheng Y."/>
            <person name="Lin W."/>
            <person name="Duan Y."/>
            <person name="Cao H."/>
            <person name="Xiong S."/>
            <person name="Wang X."/>
            <person name="Wei L."/>
            <person name="Li C."/>
            <person name="Ma Q."/>
            <person name="Ju M."/>
            <person name="Zhao R."/>
            <person name="Li G."/>
            <person name="Mu C."/>
            <person name="Tian Q."/>
            <person name="Mei H."/>
            <person name="Zhang T."/>
            <person name="Gao T."/>
            <person name="Zhang H."/>
        </authorList>
    </citation>
    <scope>NUCLEOTIDE SEQUENCE</scope>
    <source>
        <strain evidence="2">G02</strain>
    </source>
</reference>
<organism evidence="2">
    <name type="scientific">Sesamum radiatum</name>
    <name type="common">Black benniseed</name>
    <dbReference type="NCBI Taxonomy" id="300843"/>
    <lineage>
        <taxon>Eukaryota</taxon>
        <taxon>Viridiplantae</taxon>
        <taxon>Streptophyta</taxon>
        <taxon>Embryophyta</taxon>
        <taxon>Tracheophyta</taxon>
        <taxon>Spermatophyta</taxon>
        <taxon>Magnoliopsida</taxon>
        <taxon>eudicotyledons</taxon>
        <taxon>Gunneridae</taxon>
        <taxon>Pentapetalae</taxon>
        <taxon>asterids</taxon>
        <taxon>lamiids</taxon>
        <taxon>Lamiales</taxon>
        <taxon>Pedaliaceae</taxon>
        <taxon>Sesamum</taxon>
    </lineage>
</organism>
<dbReference type="EMBL" id="JACGWJ010000028">
    <property type="protein sequence ID" value="KAL0306939.1"/>
    <property type="molecule type" value="Genomic_DNA"/>
</dbReference>
<accession>A0AAW2KKU1</accession>
<dbReference type="InterPro" id="IPR043502">
    <property type="entry name" value="DNA/RNA_pol_sf"/>
</dbReference>
<proteinExistence type="predicted"/>
<dbReference type="AlphaFoldDB" id="A0AAW2KKU1"/>
<comment type="caution">
    <text evidence="2">The sequence shown here is derived from an EMBL/GenBank/DDBJ whole genome shotgun (WGS) entry which is preliminary data.</text>
</comment>
<feature type="domain" description="Reverse transcriptase Ty1/copia-type" evidence="1">
    <location>
        <begin position="22"/>
        <end position="75"/>
    </location>
</feature>
<reference evidence="2" key="1">
    <citation type="submission" date="2020-06" db="EMBL/GenBank/DDBJ databases">
        <authorList>
            <person name="Li T."/>
            <person name="Hu X."/>
            <person name="Zhang T."/>
            <person name="Song X."/>
            <person name="Zhang H."/>
            <person name="Dai N."/>
            <person name="Sheng W."/>
            <person name="Hou X."/>
            <person name="Wei L."/>
        </authorList>
    </citation>
    <scope>NUCLEOTIDE SEQUENCE</scope>
    <source>
        <strain evidence="2">G02</strain>
        <tissue evidence="2">Leaf</tissue>
    </source>
</reference>